<evidence type="ECO:0000256" key="6">
    <source>
        <dbReference type="ARBA" id="ARBA00023136"/>
    </source>
</evidence>
<keyword evidence="5" id="KW-1133">Transmembrane helix</keyword>
<comment type="subcellular location">
    <subcellularLocation>
        <location evidence="1">Membrane</location>
        <topology evidence="1">Single-pass membrane protein</topology>
    </subcellularLocation>
</comment>
<dbReference type="STRING" id="10228.B3SD88"/>
<dbReference type="SUPFAM" id="SSF56487">
    <property type="entry name" value="SRCR-like"/>
    <property type="match status" value="3"/>
</dbReference>
<keyword evidence="4" id="KW-0677">Repeat</keyword>
<evidence type="ECO:0000256" key="8">
    <source>
        <dbReference type="ARBA" id="ARBA00023180"/>
    </source>
</evidence>
<dbReference type="Pfam" id="PF00530">
    <property type="entry name" value="SRCR"/>
    <property type="match status" value="3"/>
</dbReference>
<dbReference type="HOGENOM" id="CLU_002555_11_0_1"/>
<dbReference type="RefSeq" id="XP_002118222.1">
    <property type="nucleotide sequence ID" value="XM_002118186.1"/>
</dbReference>
<dbReference type="InterPro" id="IPR001190">
    <property type="entry name" value="SRCR"/>
</dbReference>
<evidence type="ECO:0000256" key="3">
    <source>
        <dbReference type="ARBA" id="ARBA00022729"/>
    </source>
</evidence>
<dbReference type="OrthoDB" id="536948at2759"/>
<accession>B3SD88</accession>
<feature type="disulfide bond" evidence="9">
    <location>
        <begin position="297"/>
        <end position="361"/>
    </location>
</feature>
<feature type="disulfide bond" evidence="9">
    <location>
        <begin position="310"/>
        <end position="371"/>
    </location>
</feature>
<dbReference type="eggNOG" id="ENOG502QU9F">
    <property type="taxonomic scope" value="Eukaryota"/>
</dbReference>
<dbReference type="AlphaFoldDB" id="B3SD88"/>
<dbReference type="FunFam" id="3.10.250.10:FF:000016">
    <property type="entry name" value="Scavenger receptor cysteine-rich protein type 12"/>
    <property type="match status" value="1"/>
</dbReference>
<dbReference type="Gene3D" id="3.10.250.10">
    <property type="entry name" value="SRCR-like domain"/>
    <property type="match status" value="3"/>
</dbReference>
<keyword evidence="8" id="KW-0325">Glycoprotein</keyword>
<name>B3SD88_TRIAD</name>
<dbReference type="InParanoid" id="B3SD88"/>
<sequence length="381" mass="43516">MDGDLRLVGGHDHDEGKIEVYYRGLWAGICDDYFDQRDANVICRQLGYRAVIDYFCCSKFNDTEAYGYTSNQTLFWLDHLECEGHEKNIMECSHEGWGNHDCSSHESSGVRCTIHSCISSPCSANATCHDEIDGEYSCQYLRMVYGYNQNAEGLIQVYHEGLWGTICIVDFDINEANVICRQLGFQGALFARESGLSNQIGHGRIWLSKLVCKGVERSIRDCFQKQWTRRHCEHSMDVILRCTDQFPVYTALYQTTIVHLLIAHSILPVSILLISYANNDDRGLVEIYINGSWGTICDDYFTIDVGHVLCRQLGYIGFVEYKCCSTWGSGRGRIWIEKINCSGNENHILDCRIDNNQDQYCNHREDVGIHCTGYTDDILDL</sequence>
<dbReference type="EMBL" id="DS985277">
    <property type="protein sequence ID" value="EDV19298.1"/>
    <property type="molecule type" value="Genomic_DNA"/>
</dbReference>
<reference evidence="11 12" key="1">
    <citation type="journal article" date="2008" name="Nature">
        <title>The Trichoplax genome and the nature of placozoans.</title>
        <authorList>
            <person name="Srivastava M."/>
            <person name="Begovic E."/>
            <person name="Chapman J."/>
            <person name="Putnam N.H."/>
            <person name="Hellsten U."/>
            <person name="Kawashima T."/>
            <person name="Kuo A."/>
            <person name="Mitros T."/>
            <person name="Salamov A."/>
            <person name="Carpenter M.L."/>
            <person name="Signorovitch A.Y."/>
            <person name="Moreno M.A."/>
            <person name="Kamm K."/>
            <person name="Grimwood J."/>
            <person name="Schmutz J."/>
            <person name="Shapiro H."/>
            <person name="Grigoriev I.V."/>
            <person name="Buss L.W."/>
            <person name="Schierwater B."/>
            <person name="Dellaporta S.L."/>
            <person name="Rokhsar D.S."/>
        </authorList>
    </citation>
    <scope>NUCLEOTIDE SEQUENCE [LARGE SCALE GENOMIC DNA]</scope>
    <source>
        <strain evidence="11 12">Grell-BS-1999</strain>
    </source>
</reference>
<evidence type="ECO:0000256" key="4">
    <source>
        <dbReference type="ARBA" id="ARBA00022737"/>
    </source>
</evidence>
<dbReference type="PhylomeDB" id="B3SD88"/>
<evidence type="ECO:0000313" key="12">
    <source>
        <dbReference type="Proteomes" id="UP000009022"/>
    </source>
</evidence>
<dbReference type="Proteomes" id="UP000009022">
    <property type="component" value="Unassembled WGS sequence"/>
</dbReference>
<gene>
    <name evidence="11" type="ORF">TRIADDRAFT_33784</name>
</gene>
<feature type="disulfide bond" evidence="9">
    <location>
        <begin position="341"/>
        <end position="351"/>
    </location>
</feature>
<feature type="domain" description="SRCR" evidence="10">
    <location>
        <begin position="141"/>
        <end position="243"/>
    </location>
</feature>
<dbReference type="KEGG" id="tad:TRIADDRAFT_33784"/>
<comment type="caution">
    <text evidence="9">Lacks conserved residue(s) required for the propagation of feature annotation.</text>
</comment>
<evidence type="ECO:0000313" key="11">
    <source>
        <dbReference type="EMBL" id="EDV19298.1"/>
    </source>
</evidence>
<dbReference type="GeneID" id="6759435"/>
<dbReference type="SMART" id="SM00202">
    <property type="entry name" value="SR"/>
    <property type="match status" value="3"/>
</dbReference>
<feature type="domain" description="SRCR" evidence="10">
    <location>
        <begin position="5"/>
        <end position="113"/>
    </location>
</feature>
<keyword evidence="2" id="KW-0812">Transmembrane</keyword>
<evidence type="ECO:0000256" key="5">
    <source>
        <dbReference type="ARBA" id="ARBA00022989"/>
    </source>
</evidence>
<dbReference type="InterPro" id="IPR036772">
    <property type="entry name" value="SRCR-like_dom_sf"/>
</dbReference>
<keyword evidence="12" id="KW-1185">Reference proteome</keyword>
<dbReference type="PROSITE" id="PS50287">
    <property type="entry name" value="SRCR_2"/>
    <property type="match status" value="3"/>
</dbReference>
<protein>
    <recommendedName>
        <fullName evidence="10">SRCR domain-containing protein</fullName>
    </recommendedName>
</protein>
<organism evidence="11 12">
    <name type="scientific">Trichoplax adhaerens</name>
    <name type="common">Trichoplax reptans</name>
    <dbReference type="NCBI Taxonomy" id="10228"/>
    <lineage>
        <taxon>Eukaryota</taxon>
        <taxon>Metazoa</taxon>
        <taxon>Placozoa</taxon>
        <taxon>Uniplacotomia</taxon>
        <taxon>Trichoplacea</taxon>
        <taxon>Trichoplacidae</taxon>
        <taxon>Trichoplax</taxon>
    </lineage>
</organism>
<proteinExistence type="predicted"/>
<dbReference type="FunFam" id="3.10.250.10:FF:000001">
    <property type="entry name" value="Lysyl oxidase 4 isoform X1"/>
    <property type="match status" value="2"/>
</dbReference>
<dbReference type="PANTHER" id="PTHR48071">
    <property type="entry name" value="SRCR DOMAIN-CONTAINING PROTEIN"/>
    <property type="match status" value="1"/>
</dbReference>
<feature type="disulfide bond" evidence="9">
    <location>
        <begin position="212"/>
        <end position="222"/>
    </location>
</feature>
<evidence type="ECO:0000256" key="2">
    <source>
        <dbReference type="ARBA" id="ARBA00022692"/>
    </source>
</evidence>
<dbReference type="GO" id="GO:0016020">
    <property type="term" value="C:membrane"/>
    <property type="evidence" value="ECO:0007669"/>
    <property type="project" value="UniProtKB-SubCell"/>
</dbReference>
<dbReference type="PRINTS" id="PR00258">
    <property type="entry name" value="SPERACTRCPTR"/>
</dbReference>
<feature type="domain" description="SRCR" evidence="10">
    <location>
        <begin position="271"/>
        <end position="372"/>
    </location>
</feature>
<dbReference type="CTD" id="6759435"/>
<evidence type="ECO:0000259" key="10">
    <source>
        <dbReference type="PROSITE" id="PS50287"/>
    </source>
</evidence>
<evidence type="ECO:0000256" key="7">
    <source>
        <dbReference type="ARBA" id="ARBA00023157"/>
    </source>
</evidence>
<dbReference type="PANTHER" id="PTHR48071:SF18">
    <property type="entry name" value="DELETED IN MALIGNANT BRAIN TUMORS 1 PROTEIN-RELATED"/>
    <property type="match status" value="1"/>
</dbReference>
<keyword evidence="7 9" id="KW-1015">Disulfide bond</keyword>
<evidence type="ECO:0000256" key="1">
    <source>
        <dbReference type="ARBA" id="ARBA00004167"/>
    </source>
</evidence>
<feature type="disulfide bond" evidence="9">
    <location>
        <begin position="82"/>
        <end position="92"/>
    </location>
</feature>
<keyword evidence="3" id="KW-0732">Signal</keyword>
<keyword evidence="6" id="KW-0472">Membrane</keyword>
<evidence type="ECO:0000256" key="9">
    <source>
        <dbReference type="PROSITE-ProRule" id="PRU00196"/>
    </source>
</evidence>